<reference evidence="1 2" key="1">
    <citation type="journal article" date="2015" name="Nature">
        <title>rRNA introns, odd ribosomes, and small enigmatic genomes across a large radiation of phyla.</title>
        <authorList>
            <person name="Brown C.T."/>
            <person name="Hug L.A."/>
            <person name="Thomas B.C."/>
            <person name="Sharon I."/>
            <person name="Castelle C.J."/>
            <person name="Singh A."/>
            <person name="Wilkins M.J."/>
            <person name="Williams K.H."/>
            <person name="Banfield J.F."/>
        </authorList>
    </citation>
    <scope>NUCLEOTIDE SEQUENCE [LARGE SCALE GENOMIC DNA]</scope>
</reference>
<evidence type="ECO:0000313" key="2">
    <source>
        <dbReference type="Proteomes" id="UP000034927"/>
    </source>
</evidence>
<evidence type="ECO:0000313" key="1">
    <source>
        <dbReference type="EMBL" id="KKP59257.1"/>
    </source>
</evidence>
<gene>
    <name evidence="1" type="ORF">UR53_C0004G0010</name>
</gene>
<dbReference type="AlphaFoldDB" id="A0A0G0DVT2"/>
<dbReference type="Pfam" id="PF00702">
    <property type="entry name" value="Hydrolase"/>
    <property type="match status" value="1"/>
</dbReference>
<comment type="caution">
    <text evidence="1">The sequence shown here is derived from an EMBL/GenBank/DDBJ whole genome shotgun (WGS) entry which is preliminary data.</text>
</comment>
<organism evidence="1 2">
    <name type="scientific">Candidatus Magasanikbacteria bacterium GW2011_GWC2_34_16</name>
    <dbReference type="NCBI Taxonomy" id="1619045"/>
    <lineage>
        <taxon>Bacteria</taxon>
        <taxon>Candidatus Magasanikiibacteriota</taxon>
    </lineage>
</organism>
<sequence>MGGGASYEDVLVQLGVDRKLIYPVVRDCLMTGKFSYRTMVDFLFDHFQIIGCVSERRKATNCWERDNQSARWFTRATELVARLRQEGNNLVLVSNISTPAWDTVGAMLEINTKFDRLFLSFQEGMAKPNKQVWQTVESWFPQSKEFWMIGDNNDDDLVVPRAMGWQTRLVKNDGSDLLNLWRKK</sequence>
<name>A0A0G0DVT2_9BACT</name>
<dbReference type="Gene3D" id="3.40.50.1000">
    <property type="entry name" value="HAD superfamily/HAD-like"/>
    <property type="match status" value="1"/>
</dbReference>
<dbReference type="Proteomes" id="UP000034927">
    <property type="component" value="Unassembled WGS sequence"/>
</dbReference>
<dbReference type="InterPro" id="IPR036412">
    <property type="entry name" value="HAD-like_sf"/>
</dbReference>
<dbReference type="InterPro" id="IPR023214">
    <property type="entry name" value="HAD_sf"/>
</dbReference>
<accession>A0A0G0DVT2</accession>
<dbReference type="EMBL" id="LBPO01000004">
    <property type="protein sequence ID" value="KKP59257.1"/>
    <property type="molecule type" value="Genomic_DNA"/>
</dbReference>
<proteinExistence type="predicted"/>
<dbReference type="SUPFAM" id="SSF56784">
    <property type="entry name" value="HAD-like"/>
    <property type="match status" value="1"/>
</dbReference>
<protein>
    <submittedName>
        <fullName evidence="1">Uncharacterized protein</fullName>
    </submittedName>
</protein>